<dbReference type="Gene3D" id="3.40.50.150">
    <property type="entry name" value="Vaccinia Virus protein VP39"/>
    <property type="match status" value="1"/>
</dbReference>
<dbReference type="InterPro" id="IPR029063">
    <property type="entry name" value="SAM-dependent_MTases_sf"/>
</dbReference>
<dbReference type="PANTHER" id="PTHR40048">
    <property type="entry name" value="RHAMNOSYL O-METHYLTRANSFERASE"/>
    <property type="match status" value="1"/>
</dbReference>
<name>A0AAD9V1K0_ACRCE</name>
<dbReference type="Pfam" id="PF04989">
    <property type="entry name" value="RMNT_CmcI"/>
    <property type="match status" value="1"/>
</dbReference>
<sequence>MASTQTLSTDRIDSFEVALGKHFSEKPRYVPFKDRRLSGDMTVETMLNSCHGKYMTSWRGVPLMKDCFDLIITQQLLWDLKPQTVIELGAYKGGSALWTADIVKAFGFKSRIISVDINMSMLCPLARECPDVTYIEGDVSEIEKCLPEELLKTLPHPWFINEDVHVNVVGVLEYLDKFMESGDYLLIEDTNPIKPTKLGQGLIKSLGYDPLGNEKLEQVKISLDTT</sequence>
<organism evidence="3 4">
    <name type="scientific">Acropora cervicornis</name>
    <name type="common">Staghorn coral</name>
    <dbReference type="NCBI Taxonomy" id="6130"/>
    <lineage>
        <taxon>Eukaryota</taxon>
        <taxon>Metazoa</taxon>
        <taxon>Cnidaria</taxon>
        <taxon>Anthozoa</taxon>
        <taxon>Hexacorallia</taxon>
        <taxon>Scleractinia</taxon>
        <taxon>Astrocoeniina</taxon>
        <taxon>Acroporidae</taxon>
        <taxon>Acropora</taxon>
    </lineage>
</organism>
<dbReference type="EMBL" id="JARQWQ010000050">
    <property type="protein sequence ID" value="KAK2557360.1"/>
    <property type="molecule type" value="Genomic_DNA"/>
</dbReference>
<reference evidence="3" key="1">
    <citation type="journal article" date="2023" name="G3 (Bethesda)">
        <title>Whole genome assembly and annotation of the endangered Caribbean coral Acropora cervicornis.</title>
        <authorList>
            <person name="Selwyn J.D."/>
            <person name="Vollmer S.V."/>
        </authorList>
    </citation>
    <scope>NUCLEOTIDE SEQUENCE</scope>
    <source>
        <strain evidence="3">K2</strain>
    </source>
</reference>
<dbReference type="SUPFAM" id="SSF53335">
    <property type="entry name" value="S-adenosyl-L-methionine-dependent methyltransferases"/>
    <property type="match status" value="1"/>
</dbReference>
<dbReference type="GO" id="GO:0008168">
    <property type="term" value="F:methyltransferase activity"/>
    <property type="evidence" value="ECO:0007669"/>
    <property type="project" value="UniProtKB-KW"/>
</dbReference>
<dbReference type="InterPro" id="IPR007072">
    <property type="entry name" value="RNMT_CmcI"/>
</dbReference>
<keyword evidence="2" id="KW-0808">Transferase</keyword>
<protein>
    <submittedName>
        <fullName evidence="3">Rhamnosyl O-methyltransferase</fullName>
    </submittedName>
</protein>
<evidence type="ECO:0000313" key="4">
    <source>
        <dbReference type="Proteomes" id="UP001249851"/>
    </source>
</evidence>
<dbReference type="GO" id="GO:0032259">
    <property type="term" value="P:methylation"/>
    <property type="evidence" value="ECO:0007669"/>
    <property type="project" value="UniProtKB-KW"/>
</dbReference>
<dbReference type="PANTHER" id="PTHR40048:SF1">
    <property type="entry name" value="RHAMNOSYL O-METHYLTRANSFERASE"/>
    <property type="match status" value="1"/>
</dbReference>
<keyword evidence="4" id="KW-1185">Reference proteome</keyword>
<reference evidence="3" key="2">
    <citation type="journal article" date="2023" name="Science">
        <title>Genomic signatures of disease resistance in endangered staghorn corals.</title>
        <authorList>
            <person name="Vollmer S.V."/>
            <person name="Selwyn J.D."/>
            <person name="Despard B.A."/>
            <person name="Roesel C.L."/>
        </authorList>
    </citation>
    <scope>NUCLEOTIDE SEQUENCE</scope>
    <source>
        <strain evidence="3">K2</strain>
    </source>
</reference>
<comment type="caution">
    <text evidence="3">The sequence shown here is derived from an EMBL/GenBank/DDBJ whole genome shotgun (WGS) entry which is preliminary data.</text>
</comment>
<gene>
    <name evidence="3" type="ORF">P5673_020473</name>
</gene>
<dbReference type="GO" id="GO:0005886">
    <property type="term" value="C:plasma membrane"/>
    <property type="evidence" value="ECO:0007669"/>
    <property type="project" value="TreeGrafter"/>
</dbReference>
<dbReference type="Proteomes" id="UP001249851">
    <property type="component" value="Unassembled WGS sequence"/>
</dbReference>
<evidence type="ECO:0000313" key="3">
    <source>
        <dbReference type="EMBL" id="KAK2557360.1"/>
    </source>
</evidence>
<evidence type="ECO:0000256" key="1">
    <source>
        <dbReference type="ARBA" id="ARBA00022603"/>
    </source>
</evidence>
<proteinExistence type="predicted"/>
<keyword evidence="1" id="KW-0489">Methyltransferase</keyword>
<dbReference type="GO" id="GO:0008610">
    <property type="term" value="P:lipid biosynthetic process"/>
    <property type="evidence" value="ECO:0007669"/>
    <property type="project" value="InterPro"/>
</dbReference>
<dbReference type="AlphaFoldDB" id="A0AAD9V1K0"/>
<evidence type="ECO:0000256" key="2">
    <source>
        <dbReference type="ARBA" id="ARBA00022679"/>
    </source>
</evidence>
<accession>A0AAD9V1K0</accession>